<gene>
    <name evidence="1" type="ORF">BN1051_03280</name>
</gene>
<dbReference type="SUPFAM" id="SSF46955">
    <property type="entry name" value="Putative DNA-binding domain"/>
    <property type="match status" value="1"/>
</dbReference>
<evidence type="ECO:0008006" key="2">
    <source>
        <dbReference type="Google" id="ProtNLM"/>
    </source>
</evidence>
<proteinExistence type="predicted"/>
<organism evidence="1">
    <name type="scientific">Arthrobacter saudimassiliensis</name>
    <dbReference type="NCBI Taxonomy" id="1461584"/>
    <lineage>
        <taxon>Bacteria</taxon>
        <taxon>Bacillati</taxon>
        <taxon>Actinomycetota</taxon>
        <taxon>Actinomycetes</taxon>
        <taxon>Micrococcales</taxon>
        <taxon>Micrococcaceae</taxon>
        <taxon>Arthrobacter</taxon>
    </lineage>
</organism>
<dbReference type="AlphaFoldDB" id="A0A078MWQ8"/>
<name>A0A078MWQ8_9MICC</name>
<dbReference type="InterPro" id="IPR009061">
    <property type="entry name" value="DNA-bd_dom_put_sf"/>
</dbReference>
<evidence type="ECO:0000313" key="1">
    <source>
        <dbReference type="EMBL" id="CEA09902.1"/>
    </source>
</evidence>
<reference evidence="1" key="1">
    <citation type="submission" date="2014-07" db="EMBL/GenBank/DDBJ databases">
        <authorList>
            <person name="Urmite Genomes Urmite Genomes"/>
        </authorList>
    </citation>
    <scope>NUCLEOTIDE SEQUENCE</scope>
    <source>
        <strain evidence="1">11W110_air</strain>
    </source>
</reference>
<dbReference type="PATRIC" id="fig|1461584.3.peg.3248"/>
<protein>
    <recommendedName>
        <fullName evidence="2">Helix-turn-helix domain protein</fullName>
    </recommendedName>
</protein>
<sequence>MERLLTLAKVAHLLEVSVKTLANWRSLGIGPEYAKLGANRTSHVRYRAGTVQTYIEALECVR</sequence>
<dbReference type="EMBL" id="LN483072">
    <property type="protein sequence ID" value="CEA09902.1"/>
    <property type="molecule type" value="Genomic_DNA"/>
</dbReference>
<accession>A0A078MWQ8</accession>